<evidence type="ECO:0000256" key="10">
    <source>
        <dbReference type="ARBA" id="ARBA00023136"/>
    </source>
</evidence>
<evidence type="ECO:0000256" key="9">
    <source>
        <dbReference type="ARBA" id="ARBA00023098"/>
    </source>
</evidence>
<dbReference type="InterPro" id="IPR033906">
    <property type="entry name" value="Lipase_N"/>
</dbReference>
<dbReference type="GO" id="GO:0052689">
    <property type="term" value="F:carboxylic ester hydrolase activity"/>
    <property type="evidence" value="ECO:0007669"/>
    <property type="project" value="InterPro"/>
</dbReference>
<dbReference type="Proteomes" id="UP000694546">
    <property type="component" value="Chromosome 7"/>
</dbReference>
<keyword evidence="7" id="KW-0378">Hydrolase</keyword>
<comment type="subcellular location">
    <subcellularLocation>
        <location evidence="1">Cell membrane</location>
        <topology evidence="1">Peripheral membrane protein</topology>
    </subcellularLocation>
    <subcellularLocation>
        <location evidence="2">Secreted</location>
    </subcellularLocation>
</comment>
<comment type="catalytic activity">
    <reaction evidence="13">
        <text>1-hexadecanoyl-2-(9Z-octadecenoyl)-sn-glycero-3-phosphate + H2O = 2-(9Z-octadecenoyl)-sn-glycero-3-phosphate + hexadecanoate + H(+)</text>
        <dbReference type="Rhea" id="RHEA:40943"/>
        <dbReference type="ChEBI" id="CHEBI:7896"/>
        <dbReference type="ChEBI" id="CHEBI:15377"/>
        <dbReference type="ChEBI" id="CHEBI:15378"/>
        <dbReference type="ChEBI" id="CHEBI:64839"/>
        <dbReference type="ChEBI" id="CHEBI:77593"/>
    </reaction>
    <physiologicalReaction direction="left-to-right" evidence="13">
        <dbReference type="Rhea" id="RHEA:40944"/>
    </physiologicalReaction>
</comment>
<evidence type="ECO:0000256" key="13">
    <source>
        <dbReference type="ARBA" id="ARBA00048637"/>
    </source>
</evidence>
<evidence type="ECO:0000256" key="8">
    <source>
        <dbReference type="ARBA" id="ARBA00022963"/>
    </source>
</evidence>
<keyword evidence="12" id="KW-0325">Glycoprotein</keyword>
<keyword evidence="11" id="KW-1015">Disulfide bond</keyword>
<dbReference type="GO" id="GO:0005886">
    <property type="term" value="C:plasma membrane"/>
    <property type="evidence" value="ECO:0007669"/>
    <property type="project" value="UniProtKB-SubCell"/>
</dbReference>
<gene>
    <name evidence="20" type="primary">LOC115547688</name>
</gene>
<dbReference type="Pfam" id="PF00151">
    <property type="entry name" value="Lipase"/>
    <property type="match status" value="1"/>
</dbReference>
<evidence type="ECO:0000256" key="7">
    <source>
        <dbReference type="ARBA" id="ARBA00022801"/>
    </source>
</evidence>
<feature type="binding site" evidence="16">
    <location>
        <position position="198"/>
    </location>
    <ligand>
        <name>Ca(2+)</name>
        <dbReference type="ChEBI" id="CHEBI:29108"/>
    </ligand>
</feature>
<feature type="signal peptide" evidence="18">
    <location>
        <begin position="1"/>
        <end position="22"/>
    </location>
</feature>
<feature type="active site" description="Nucleophile" evidence="15">
    <location>
        <position position="158"/>
    </location>
</feature>
<feature type="chain" id="PRO_5045076618" evidence="18">
    <location>
        <begin position="23"/>
        <end position="454"/>
    </location>
</feature>
<sequence>MYAPTCLLYALVISMWVDKAPGQACDTFTDLDLHHAIVGTEVNVRLLLYSRADPECGRLLLHSAAPPAMNLSLPTTFIIHGFRPTGSPPVWLLPMAELVLEREDRNVVVVDWNYGAANIDYFRSVRNSKDTATNLTAFIRTMQEHGASLDSIHMIGISLGAHISGFVGADLNGSIGRITGLDAAGPMFAGKLPEYRLDRTDAQFVDVIHTDIDALGLREPLGHIDFYPNGGADQLGCPKTILKGVAYFKCDHQRSTFLFMESLNKTCEIRAFPCTTYDDFLDARCTDCTQFGAQGCPIFGYDVVKWKDTLLRLGQTKSFFNTNGAKPYCRTNYRFDVLTWNQEVQWGYITIKLYGKNQSAKATIDHKRLKFEKYTETQLLAQFDGVVETVEKMSVTYSSAIVLGPKHKLRVLQLRLQRIEGSTSLSRSLCRYDLLLKEKEEVTFRPIPCVDSNF</sequence>
<dbReference type="GO" id="GO:0008201">
    <property type="term" value="F:heparin binding"/>
    <property type="evidence" value="ECO:0007669"/>
    <property type="project" value="UniProtKB-ARBA"/>
</dbReference>
<dbReference type="GO" id="GO:0004620">
    <property type="term" value="F:phospholipase activity"/>
    <property type="evidence" value="ECO:0007669"/>
    <property type="project" value="UniProtKB-ARBA"/>
</dbReference>
<dbReference type="GeneTree" id="ENSGT00940000156285"/>
<dbReference type="GeneID" id="115547688"/>
<feature type="domain" description="Lipase" evidence="19">
    <location>
        <begin position="39"/>
        <end position="328"/>
    </location>
</feature>
<comment type="similarity">
    <text evidence="3 17">Belongs to the AB hydrolase superfamily. Lipase family.</text>
</comment>
<feature type="active site" description="Charge relay system" evidence="15">
    <location>
        <position position="252"/>
    </location>
</feature>
<evidence type="ECO:0000256" key="17">
    <source>
        <dbReference type="RuleBase" id="RU004262"/>
    </source>
</evidence>
<dbReference type="PANTHER" id="PTHR11610:SF12">
    <property type="entry name" value="LIPASE MEMBER H"/>
    <property type="match status" value="1"/>
</dbReference>
<dbReference type="Ensembl" id="ENSGMOT00000002501.2">
    <property type="protein sequence ID" value="ENSGMOP00000002421.2"/>
    <property type="gene ID" value="ENSGMOG00000002276.2"/>
</dbReference>
<reference evidence="20" key="2">
    <citation type="submission" date="2025-09" db="UniProtKB">
        <authorList>
            <consortium name="Ensembl"/>
        </authorList>
    </citation>
    <scope>IDENTIFICATION</scope>
</reference>
<dbReference type="InterPro" id="IPR013818">
    <property type="entry name" value="Lipase"/>
</dbReference>
<dbReference type="OrthoDB" id="199913at2759"/>
<evidence type="ECO:0000256" key="12">
    <source>
        <dbReference type="ARBA" id="ARBA00023180"/>
    </source>
</evidence>
<dbReference type="GO" id="GO:0046872">
    <property type="term" value="F:metal ion binding"/>
    <property type="evidence" value="ECO:0007669"/>
    <property type="project" value="UniProtKB-KW"/>
</dbReference>
<evidence type="ECO:0000256" key="6">
    <source>
        <dbReference type="ARBA" id="ARBA00022729"/>
    </source>
</evidence>
<dbReference type="SUPFAM" id="SSF53474">
    <property type="entry name" value="alpha/beta-Hydrolases"/>
    <property type="match status" value="1"/>
</dbReference>
<keyword evidence="16" id="KW-0106">Calcium</keyword>
<evidence type="ECO:0000256" key="11">
    <source>
        <dbReference type="ARBA" id="ARBA00023157"/>
    </source>
</evidence>
<protein>
    <submittedName>
        <fullName evidence="20">Lipase member H-like</fullName>
    </submittedName>
</protein>
<dbReference type="AlphaFoldDB" id="A0A8C4YXF1"/>
<keyword evidence="21" id="KW-1185">Reference proteome</keyword>
<dbReference type="RefSeq" id="XP_030217965.1">
    <property type="nucleotide sequence ID" value="XM_030362105.1"/>
</dbReference>
<dbReference type="PIRSF" id="PIRSF000865">
    <property type="entry name" value="Lipoprotein_lipase_LIPH"/>
    <property type="match status" value="1"/>
</dbReference>
<evidence type="ECO:0000256" key="1">
    <source>
        <dbReference type="ARBA" id="ARBA00004202"/>
    </source>
</evidence>
<dbReference type="OMA" id="DALHTDM"/>
<proteinExistence type="inferred from homology"/>
<keyword evidence="8" id="KW-0442">Lipid degradation</keyword>
<feature type="active site" description="Charge relay system" evidence="15">
    <location>
        <position position="182"/>
    </location>
</feature>
<keyword evidence="4" id="KW-1003">Cell membrane</keyword>
<evidence type="ECO:0000256" key="16">
    <source>
        <dbReference type="PIRSR" id="PIRSR000865-2"/>
    </source>
</evidence>
<evidence type="ECO:0000256" key="3">
    <source>
        <dbReference type="ARBA" id="ARBA00010701"/>
    </source>
</evidence>
<evidence type="ECO:0000313" key="21">
    <source>
        <dbReference type="Proteomes" id="UP000694546"/>
    </source>
</evidence>
<evidence type="ECO:0000256" key="2">
    <source>
        <dbReference type="ARBA" id="ARBA00004613"/>
    </source>
</evidence>
<dbReference type="PANTHER" id="PTHR11610">
    <property type="entry name" value="LIPASE"/>
    <property type="match status" value="1"/>
</dbReference>
<evidence type="ECO:0000256" key="18">
    <source>
        <dbReference type="SAM" id="SignalP"/>
    </source>
</evidence>
<evidence type="ECO:0000256" key="5">
    <source>
        <dbReference type="ARBA" id="ARBA00022525"/>
    </source>
</evidence>
<evidence type="ECO:0000256" key="4">
    <source>
        <dbReference type="ARBA" id="ARBA00022475"/>
    </source>
</evidence>
<evidence type="ECO:0000256" key="15">
    <source>
        <dbReference type="PIRSR" id="PIRSR000865-1"/>
    </source>
</evidence>
<organism evidence="20 21">
    <name type="scientific">Gadus morhua</name>
    <name type="common">Atlantic cod</name>
    <dbReference type="NCBI Taxonomy" id="8049"/>
    <lineage>
        <taxon>Eukaryota</taxon>
        <taxon>Metazoa</taxon>
        <taxon>Chordata</taxon>
        <taxon>Craniata</taxon>
        <taxon>Vertebrata</taxon>
        <taxon>Euteleostomi</taxon>
        <taxon>Actinopterygii</taxon>
        <taxon>Neopterygii</taxon>
        <taxon>Teleostei</taxon>
        <taxon>Neoteleostei</taxon>
        <taxon>Acanthomorphata</taxon>
        <taxon>Zeiogadaria</taxon>
        <taxon>Gadariae</taxon>
        <taxon>Gadiformes</taxon>
        <taxon>Gadoidei</taxon>
        <taxon>Gadidae</taxon>
        <taxon>Gadus</taxon>
    </lineage>
</organism>
<evidence type="ECO:0000313" key="20">
    <source>
        <dbReference type="Ensembl" id="ENSGMOP00000002421.2"/>
    </source>
</evidence>
<keyword evidence="10" id="KW-0472">Membrane</keyword>
<accession>A0A8C4YXF1</accession>
<dbReference type="GO" id="GO:0016042">
    <property type="term" value="P:lipid catabolic process"/>
    <property type="evidence" value="ECO:0007669"/>
    <property type="project" value="UniProtKB-KW"/>
</dbReference>
<keyword evidence="16" id="KW-0479">Metal-binding</keyword>
<evidence type="ECO:0000256" key="14">
    <source>
        <dbReference type="ARBA" id="ARBA00049600"/>
    </source>
</evidence>
<dbReference type="InterPro" id="IPR000734">
    <property type="entry name" value="TAG_lipase"/>
</dbReference>
<keyword evidence="9" id="KW-0443">Lipid metabolism</keyword>
<dbReference type="CDD" id="cd00707">
    <property type="entry name" value="Pancreat_lipase_like"/>
    <property type="match status" value="1"/>
</dbReference>
<evidence type="ECO:0000259" key="19">
    <source>
        <dbReference type="Pfam" id="PF00151"/>
    </source>
</evidence>
<dbReference type="InterPro" id="IPR029058">
    <property type="entry name" value="AB_hydrolase_fold"/>
</dbReference>
<feature type="binding site" evidence="16">
    <location>
        <position position="201"/>
    </location>
    <ligand>
        <name>Ca(2+)</name>
        <dbReference type="ChEBI" id="CHEBI:29108"/>
    </ligand>
</feature>
<dbReference type="PRINTS" id="PR00821">
    <property type="entry name" value="TAGLIPASE"/>
</dbReference>
<keyword evidence="5" id="KW-0964">Secreted</keyword>
<feature type="binding site" evidence="16">
    <location>
        <position position="196"/>
    </location>
    <ligand>
        <name>Ca(2+)</name>
        <dbReference type="ChEBI" id="CHEBI:29108"/>
    </ligand>
</feature>
<dbReference type="Gene3D" id="3.40.50.1820">
    <property type="entry name" value="alpha/beta hydrolase"/>
    <property type="match status" value="1"/>
</dbReference>
<dbReference type="GO" id="GO:0005615">
    <property type="term" value="C:extracellular space"/>
    <property type="evidence" value="ECO:0007669"/>
    <property type="project" value="TreeGrafter"/>
</dbReference>
<dbReference type="GO" id="GO:0006654">
    <property type="term" value="P:phosphatidic acid biosynthetic process"/>
    <property type="evidence" value="ECO:0007669"/>
    <property type="project" value="UniProtKB-ARBA"/>
</dbReference>
<keyword evidence="6 18" id="KW-0732">Signal</keyword>
<reference evidence="20" key="1">
    <citation type="submission" date="2025-08" db="UniProtKB">
        <authorList>
            <consortium name="Ensembl"/>
        </authorList>
    </citation>
    <scope>IDENTIFICATION</scope>
</reference>
<name>A0A8C4YXF1_GADMO</name>
<dbReference type="InterPro" id="IPR016272">
    <property type="entry name" value="Lipase_LIPH"/>
</dbReference>
<comment type="function">
    <text evidence="14">Hydrolyzes specifically phosphatidic acid (PA) to produce 2-acyl lysophosphatidic acid (LPA; a potent bioactive lipid mediator) and fatty acid. Does not hydrolyze other phospholipids, like phosphatidylserine (PS), phosphatidylcholine (PC) and phosphatidylethanolamine (PE) or triacylglycerol (TG).</text>
</comment>